<dbReference type="STRING" id="4155.A0A022RPW1"/>
<evidence type="ECO:0000313" key="1">
    <source>
        <dbReference type="EMBL" id="EYU41838.1"/>
    </source>
</evidence>
<dbReference type="eggNOG" id="ENOG502RY62">
    <property type="taxonomic scope" value="Eukaryota"/>
</dbReference>
<sequence>SSKGIEDVQHNSVFGRFSEGEMIAQLKRLALDPDGEQFESDDIQPLMNQILRIRKIMLLKDSEIPWKKRKLEQFIKKDALIAPSALVLPNQQSIAKLTRRQLSHASSLSCLLNSVDSTQCLESKLIFHSHTSSTSSAFDDLSEKDASDDCSFLDNTEFLNFPHKDTTRIVYSDKSINGSNLLSPEKPTVNEVRQLPPHRRSPRLLNSIEDHLQTSVVPVGPRFQADVPEWRNILIGAYKSDSDNSKWLGSKVWPIEIEIENMKTNKRKIGKGRLDSCGCLSKGSADCIRQHIHEERLILERDLGPAFFAWKFNEMGEQVSNSWSHKERKTFESLVKKRPSSNGKSFVKQALKCLPNKHSKDIIDYYFNVHIPHRMSIQTRSLSIEQIDTDNEDGAENFNYMGFQKKSRGICNGKDAKARYLRGV</sequence>
<keyword evidence="2" id="KW-1185">Reference proteome</keyword>
<dbReference type="EMBL" id="KI630319">
    <property type="protein sequence ID" value="EYU41838.1"/>
    <property type="molecule type" value="Genomic_DNA"/>
</dbReference>
<dbReference type="PANTHER" id="PTHR46872:SF10">
    <property type="entry name" value="MYB-LIKE DOMAIN-CONTAINING PROTEIN"/>
    <property type="match status" value="1"/>
</dbReference>
<dbReference type="Proteomes" id="UP000030748">
    <property type="component" value="Unassembled WGS sequence"/>
</dbReference>
<name>A0A022RPW1_ERYGU</name>
<dbReference type="Gene3D" id="1.10.10.60">
    <property type="entry name" value="Homeodomain-like"/>
    <property type="match status" value="1"/>
</dbReference>
<feature type="non-terminal residue" evidence="1">
    <location>
        <position position="1"/>
    </location>
</feature>
<dbReference type="AlphaFoldDB" id="A0A022RPW1"/>
<organism evidence="1 2">
    <name type="scientific">Erythranthe guttata</name>
    <name type="common">Yellow monkey flower</name>
    <name type="synonym">Mimulus guttatus</name>
    <dbReference type="NCBI Taxonomy" id="4155"/>
    <lineage>
        <taxon>Eukaryota</taxon>
        <taxon>Viridiplantae</taxon>
        <taxon>Streptophyta</taxon>
        <taxon>Embryophyta</taxon>
        <taxon>Tracheophyta</taxon>
        <taxon>Spermatophyta</taxon>
        <taxon>Magnoliopsida</taxon>
        <taxon>eudicotyledons</taxon>
        <taxon>Gunneridae</taxon>
        <taxon>Pentapetalae</taxon>
        <taxon>asterids</taxon>
        <taxon>lamiids</taxon>
        <taxon>Lamiales</taxon>
        <taxon>Phrymaceae</taxon>
        <taxon>Erythranthe</taxon>
    </lineage>
</organism>
<evidence type="ECO:0000313" key="2">
    <source>
        <dbReference type="Proteomes" id="UP000030748"/>
    </source>
</evidence>
<accession>A0A022RPW1</accession>
<protein>
    <recommendedName>
        <fullName evidence="3">ELM2 domain-containing protein</fullName>
    </recommendedName>
</protein>
<evidence type="ECO:0008006" key="3">
    <source>
        <dbReference type="Google" id="ProtNLM"/>
    </source>
</evidence>
<gene>
    <name evidence="1" type="ORF">MIMGU_mgv1a020202mg</name>
</gene>
<dbReference type="PANTHER" id="PTHR46872">
    <property type="entry name" value="DNA BINDING PROTEIN"/>
    <property type="match status" value="1"/>
</dbReference>
<proteinExistence type="predicted"/>
<reference evidence="1 2" key="1">
    <citation type="journal article" date="2013" name="Proc. Natl. Acad. Sci. U.S.A.">
        <title>Fine-scale variation in meiotic recombination in Mimulus inferred from population shotgun sequencing.</title>
        <authorList>
            <person name="Hellsten U."/>
            <person name="Wright K.M."/>
            <person name="Jenkins J."/>
            <person name="Shu S."/>
            <person name="Yuan Y."/>
            <person name="Wessler S.R."/>
            <person name="Schmutz J."/>
            <person name="Willis J.H."/>
            <person name="Rokhsar D.S."/>
        </authorList>
    </citation>
    <scope>NUCLEOTIDE SEQUENCE [LARGE SCALE GENOMIC DNA]</scope>
    <source>
        <strain evidence="2">cv. DUN x IM62</strain>
    </source>
</reference>